<dbReference type="EMBL" id="JABCKY010000004">
    <property type="protein sequence ID" value="NMT64424.1"/>
    <property type="molecule type" value="Genomic_DNA"/>
</dbReference>
<dbReference type="PANTHER" id="PTHR43580:SF2">
    <property type="entry name" value="CYTOKINE-LIKE NUCLEAR FACTOR N-PAC"/>
    <property type="match status" value="1"/>
</dbReference>
<protein>
    <submittedName>
        <fullName evidence="6">NAD(P)-dependent oxidoreductase</fullName>
    </submittedName>
</protein>
<dbReference type="InterPro" id="IPR029154">
    <property type="entry name" value="HIBADH-like_NADP-bd"/>
</dbReference>
<dbReference type="Gene3D" id="1.10.1040.10">
    <property type="entry name" value="N-(1-d-carboxylethyl)-l-norvaline Dehydrogenase, domain 2"/>
    <property type="match status" value="1"/>
</dbReference>
<evidence type="ECO:0000259" key="5">
    <source>
        <dbReference type="Pfam" id="PF14833"/>
    </source>
</evidence>
<evidence type="ECO:0000313" key="7">
    <source>
        <dbReference type="Proteomes" id="UP000567186"/>
    </source>
</evidence>
<dbReference type="InterPro" id="IPR013328">
    <property type="entry name" value="6PGD_dom2"/>
</dbReference>
<evidence type="ECO:0000259" key="4">
    <source>
        <dbReference type="Pfam" id="PF03446"/>
    </source>
</evidence>
<organism evidence="6 7">
    <name type="scientific">Marinobacter orientalis</name>
    <dbReference type="NCBI Taxonomy" id="1928859"/>
    <lineage>
        <taxon>Bacteria</taxon>
        <taxon>Pseudomonadati</taxon>
        <taxon>Pseudomonadota</taxon>
        <taxon>Gammaproteobacteria</taxon>
        <taxon>Pseudomonadales</taxon>
        <taxon>Marinobacteraceae</taxon>
        <taxon>Marinobacter</taxon>
    </lineage>
</organism>
<reference evidence="6 7" key="1">
    <citation type="submission" date="2020-04" db="EMBL/GenBank/DDBJ databases">
        <title>Marinobacter oceani sp. nov., isolated from marine solar saltern.</title>
        <authorList>
            <person name="Chen X.-Y."/>
        </authorList>
    </citation>
    <scope>NUCLEOTIDE SEQUENCE [LARGE SCALE GENOMIC DNA]</scope>
    <source>
        <strain evidence="6 7">W62</strain>
    </source>
</reference>
<evidence type="ECO:0000313" key="6">
    <source>
        <dbReference type="EMBL" id="NMT64424.1"/>
    </source>
</evidence>
<proteinExistence type="predicted"/>
<dbReference type="Pfam" id="PF03446">
    <property type="entry name" value="NAD_binding_2"/>
    <property type="match status" value="1"/>
</dbReference>
<dbReference type="InterPro" id="IPR002204">
    <property type="entry name" value="3-OH-isobutyrate_DH-rel_CS"/>
</dbReference>
<dbReference type="GO" id="GO:0051287">
    <property type="term" value="F:NAD binding"/>
    <property type="evidence" value="ECO:0007669"/>
    <property type="project" value="InterPro"/>
</dbReference>
<dbReference type="AlphaFoldDB" id="A0A7Y0RDV7"/>
<dbReference type="Gene3D" id="3.40.50.720">
    <property type="entry name" value="NAD(P)-binding Rossmann-like Domain"/>
    <property type="match status" value="1"/>
</dbReference>
<dbReference type="PROSITE" id="PS00895">
    <property type="entry name" value="3_HYDROXYISOBUT_DH"/>
    <property type="match status" value="1"/>
</dbReference>
<evidence type="ECO:0000256" key="2">
    <source>
        <dbReference type="ARBA" id="ARBA00023027"/>
    </source>
</evidence>
<dbReference type="RefSeq" id="WP_135953303.1">
    <property type="nucleotide sequence ID" value="NZ_JABCKY010000004.1"/>
</dbReference>
<evidence type="ECO:0000256" key="3">
    <source>
        <dbReference type="PIRSR" id="PIRSR000103-1"/>
    </source>
</evidence>
<dbReference type="PIRSF" id="PIRSF000103">
    <property type="entry name" value="HIBADH"/>
    <property type="match status" value="1"/>
</dbReference>
<dbReference type="GO" id="GO:0016491">
    <property type="term" value="F:oxidoreductase activity"/>
    <property type="evidence" value="ECO:0007669"/>
    <property type="project" value="UniProtKB-KW"/>
</dbReference>
<gene>
    <name evidence="6" type="ORF">HIU99_12565</name>
</gene>
<dbReference type="SUPFAM" id="SSF48179">
    <property type="entry name" value="6-phosphogluconate dehydrogenase C-terminal domain-like"/>
    <property type="match status" value="1"/>
</dbReference>
<evidence type="ECO:0000256" key="1">
    <source>
        <dbReference type="ARBA" id="ARBA00023002"/>
    </source>
</evidence>
<name>A0A7Y0RDV7_9GAMM</name>
<dbReference type="OrthoDB" id="9786703at2"/>
<sequence>MNVSFIGLGIMGSRMANNLLKCDDITLTVFNRSPEAMAPLEKAGARAADSARHAVADAEVVFTMLSAPEVVEKVAFGDDGGFIDAMKENALWVNCSTVNPSYTRECDERSRARKIRFLDAPVAGTKMPAETGELTFLLGGESADVDQVRPLLDAMGQKVLHVGPAGQGSAFKMLVNALLAQSMLVYSETALLGEKLGFSRDFLMDTLPNLPVTAPFLKGKAELIKEGGYEAQFPLELMLKDLHLLDVTAYEHKQPLFLASLAKSVYGQANSAGHGRDDFASVFKYLDKGS</sequence>
<feature type="domain" description="3-hydroxyisobutyrate dehydrogenase-like NAD-binding" evidence="5">
    <location>
        <begin position="166"/>
        <end position="286"/>
    </location>
</feature>
<dbReference type="InterPro" id="IPR015815">
    <property type="entry name" value="HIBADH-related"/>
</dbReference>
<feature type="domain" description="6-phosphogluconate dehydrogenase NADP-binding" evidence="4">
    <location>
        <begin position="3"/>
        <end position="163"/>
    </location>
</feature>
<feature type="active site" evidence="3">
    <location>
        <position position="172"/>
    </location>
</feature>
<dbReference type="InterPro" id="IPR036291">
    <property type="entry name" value="NAD(P)-bd_dom_sf"/>
</dbReference>
<dbReference type="InterPro" id="IPR006115">
    <property type="entry name" value="6PGDH_NADP-bd"/>
</dbReference>
<dbReference type="Proteomes" id="UP000567186">
    <property type="component" value="Unassembled WGS sequence"/>
</dbReference>
<dbReference type="InterPro" id="IPR051265">
    <property type="entry name" value="HIBADH-related_NP60_sf"/>
</dbReference>
<dbReference type="InterPro" id="IPR008927">
    <property type="entry name" value="6-PGluconate_DH-like_C_sf"/>
</dbReference>
<accession>A0A7Y0RDV7</accession>
<keyword evidence="7" id="KW-1185">Reference proteome</keyword>
<dbReference type="GO" id="GO:0016054">
    <property type="term" value="P:organic acid catabolic process"/>
    <property type="evidence" value="ECO:0007669"/>
    <property type="project" value="UniProtKB-ARBA"/>
</dbReference>
<dbReference type="SUPFAM" id="SSF51735">
    <property type="entry name" value="NAD(P)-binding Rossmann-fold domains"/>
    <property type="match status" value="1"/>
</dbReference>
<keyword evidence="2" id="KW-0520">NAD</keyword>
<dbReference type="GO" id="GO:0050661">
    <property type="term" value="F:NADP binding"/>
    <property type="evidence" value="ECO:0007669"/>
    <property type="project" value="InterPro"/>
</dbReference>
<keyword evidence="1" id="KW-0560">Oxidoreductase</keyword>
<comment type="caution">
    <text evidence="6">The sequence shown here is derived from an EMBL/GenBank/DDBJ whole genome shotgun (WGS) entry which is preliminary data.</text>
</comment>
<dbReference type="PANTHER" id="PTHR43580">
    <property type="entry name" value="OXIDOREDUCTASE GLYR1-RELATED"/>
    <property type="match status" value="1"/>
</dbReference>
<dbReference type="Pfam" id="PF14833">
    <property type="entry name" value="NAD_binding_11"/>
    <property type="match status" value="1"/>
</dbReference>